<keyword evidence="2" id="KW-0472">Membrane</keyword>
<feature type="transmembrane region" description="Helical" evidence="2">
    <location>
        <begin position="121"/>
        <end position="142"/>
    </location>
</feature>
<feature type="region of interest" description="Disordered" evidence="1">
    <location>
        <begin position="1"/>
        <end position="55"/>
    </location>
</feature>
<protein>
    <submittedName>
        <fullName evidence="3">Uncharacterized protein</fullName>
    </submittedName>
</protein>
<keyword evidence="2" id="KW-0812">Transmembrane</keyword>
<feature type="compositionally biased region" description="Pro residues" evidence="1">
    <location>
        <begin position="40"/>
        <end position="50"/>
    </location>
</feature>
<evidence type="ECO:0000313" key="4">
    <source>
        <dbReference type="Proteomes" id="UP000266272"/>
    </source>
</evidence>
<dbReference type="AlphaFoldDB" id="A0A395NJU9"/>
<feature type="compositionally biased region" description="Low complexity" evidence="1">
    <location>
        <begin position="27"/>
        <end position="39"/>
    </location>
</feature>
<gene>
    <name evidence="3" type="ORF">TARUN_6058</name>
</gene>
<reference evidence="3 4" key="1">
    <citation type="journal article" date="2018" name="PLoS Pathog.">
        <title>Evolution of structural diversity of trichothecenes, a family of toxins produced by plant pathogenic and entomopathogenic fungi.</title>
        <authorList>
            <person name="Proctor R.H."/>
            <person name="McCormick S.P."/>
            <person name="Kim H.S."/>
            <person name="Cardoza R.E."/>
            <person name="Stanley A.M."/>
            <person name="Lindo L."/>
            <person name="Kelly A."/>
            <person name="Brown D.W."/>
            <person name="Lee T."/>
            <person name="Vaughan M.M."/>
            <person name="Alexander N.J."/>
            <person name="Busman M."/>
            <person name="Gutierrez S."/>
        </authorList>
    </citation>
    <scope>NUCLEOTIDE SEQUENCE [LARGE SCALE GENOMIC DNA]</scope>
    <source>
        <strain evidence="3 4">IBT 40837</strain>
    </source>
</reference>
<keyword evidence="2" id="KW-1133">Transmembrane helix</keyword>
<name>A0A395NJU9_TRIAR</name>
<comment type="caution">
    <text evidence="3">The sequence shown here is derived from an EMBL/GenBank/DDBJ whole genome shotgun (WGS) entry which is preliminary data.</text>
</comment>
<dbReference type="EMBL" id="PXOA01000370">
    <property type="protein sequence ID" value="RFU76184.1"/>
    <property type="molecule type" value="Genomic_DNA"/>
</dbReference>
<evidence type="ECO:0000256" key="1">
    <source>
        <dbReference type="SAM" id="MobiDB-lite"/>
    </source>
</evidence>
<feature type="region of interest" description="Disordered" evidence="1">
    <location>
        <begin position="178"/>
        <end position="215"/>
    </location>
</feature>
<dbReference type="OrthoDB" id="4900327at2759"/>
<feature type="compositionally biased region" description="Polar residues" evidence="1">
    <location>
        <begin position="16"/>
        <end position="26"/>
    </location>
</feature>
<organism evidence="3 4">
    <name type="scientific">Trichoderma arundinaceum</name>
    <dbReference type="NCBI Taxonomy" id="490622"/>
    <lineage>
        <taxon>Eukaryota</taxon>
        <taxon>Fungi</taxon>
        <taxon>Dikarya</taxon>
        <taxon>Ascomycota</taxon>
        <taxon>Pezizomycotina</taxon>
        <taxon>Sordariomycetes</taxon>
        <taxon>Hypocreomycetidae</taxon>
        <taxon>Hypocreales</taxon>
        <taxon>Hypocreaceae</taxon>
        <taxon>Trichoderma</taxon>
    </lineage>
</organism>
<proteinExistence type="predicted"/>
<accession>A0A395NJU9</accession>
<evidence type="ECO:0000256" key="2">
    <source>
        <dbReference type="SAM" id="Phobius"/>
    </source>
</evidence>
<dbReference type="STRING" id="490622.A0A395NJU9"/>
<evidence type="ECO:0000313" key="3">
    <source>
        <dbReference type="EMBL" id="RFU76184.1"/>
    </source>
</evidence>
<keyword evidence="4" id="KW-1185">Reference proteome</keyword>
<sequence length="303" mass="32596">MPKGVYVDTSFAAFDGTTTSTESVKPSTSLSLSTTSSPNAVPPPPPPPPSSSSVLPSIFETSSIPPFSSFMTQAIITTSHPESHPTITKASISAATSSVKPVETNTPLSPTQSTSINTVQIAGIAIGSSAVFGLIASIFFFFGRRNACPVHSNRRISIHNVRTSLGSAFKKRLGKLWERRPKQQPHRSHGATMPAELTATGAPQRKTSPPERPVNNSPYFYHPVTICVAGELESGNMASHNPSRRQNQQDEILPVELPTSLDPGNSPLPKYDELDTAGRYRVFSWAAPESAYRPDKFEPGNKI</sequence>
<dbReference type="Proteomes" id="UP000266272">
    <property type="component" value="Unassembled WGS sequence"/>
</dbReference>
<dbReference type="CDD" id="cd12087">
    <property type="entry name" value="TM_EGFR-like"/>
    <property type="match status" value="1"/>
</dbReference>